<feature type="transmembrane region" description="Helical" evidence="1">
    <location>
        <begin position="40"/>
        <end position="58"/>
    </location>
</feature>
<evidence type="ECO:0000256" key="1">
    <source>
        <dbReference type="SAM" id="Phobius"/>
    </source>
</evidence>
<keyword evidence="1" id="KW-0812">Transmembrane</keyword>
<accession>A0A6J5KTV3</accession>
<evidence type="ECO:0000313" key="2">
    <source>
        <dbReference type="EMBL" id="CAB4124722.1"/>
    </source>
</evidence>
<sequence length="61" mass="6829">MIEKFGFLFGIALVFALIAFAPFVTIWSLNTLFVSLAIPYTFWTWLATFLLGGTFFGIKSA</sequence>
<proteinExistence type="predicted"/>
<feature type="transmembrane region" description="Helical" evidence="1">
    <location>
        <begin position="7"/>
        <end position="28"/>
    </location>
</feature>
<dbReference type="EMBL" id="LR796186">
    <property type="protein sequence ID" value="CAB4124722.1"/>
    <property type="molecule type" value="Genomic_DNA"/>
</dbReference>
<protein>
    <submittedName>
        <fullName evidence="2">Uncharacterized protein</fullName>
    </submittedName>
</protein>
<reference evidence="2" key="1">
    <citation type="submission" date="2020-04" db="EMBL/GenBank/DDBJ databases">
        <authorList>
            <person name="Chiriac C."/>
            <person name="Salcher M."/>
            <person name="Ghai R."/>
            <person name="Kavagutti S V."/>
        </authorList>
    </citation>
    <scope>NUCLEOTIDE SEQUENCE</scope>
</reference>
<keyword evidence="1" id="KW-1133">Transmembrane helix</keyword>
<keyword evidence="1" id="KW-0472">Membrane</keyword>
<gene>
    <name evidence="2" type="ORF">UFOVP58_25</name>
</gene>
<name>A0A6J5KTV3_9CAUD</name>
<organism evidence="2">
    <name type="scientific">uncultured Caudovirales phage</name>
    <dbReference type="NCBI Taxonomy" id="2100421"/>
    <lineage>
        <taxon>Viruses</taxon>
        <taxon>Duplodnaviria</taxon>
        <taxon>Heunggongvirae</taxon>
        <taxon>Uroviricota</taxon>
        <taxon>Caudoviricetes</taxon>
        <taxon>Peduoviridae</taxon>
        <taxon>Maltschvirus</taxon>
        <taxon>Maltschvirus maltsch</taxon>
    </lineage>
</organism>